<dbReference type="AlphaFoldDB" id="A0A345Y9R9"/>
<protein>
    <submittedName>
        <fullName evidence="2">DUF1353 domain-containing protein</fullName>
    </submittedName>
</protein>
<keyword evidence="1" id="KW-0472">Membrane</keyword>
<accession>A0A345Y9R9</accession>
<dbReference type="InterPro" id="IPR010767">
    <property type="entry name" value="Phage_CGC-2007_Cje0229"/>
</dbReference>
<reference evidence="2 3" key="1">
    <citation type="submission" date="2018-07" db="EMBL/GenBank/DDBJ databases">
        <title>Crenobacter cavernae sp. nov., isolated from a karst cave.</title>
        <authorList>
            <person name="Zhu H."/>
        </authorList>
    </citation>
    <scope>NUCLEOTIDE SEQUENCE [LARGE SCALE GENOMIC DNA]</scope>
    <source>
        <strain evidence="2 3">K1W11S-77</strain>
    </source>
</reference>
<dbReference type="EMBL" id="CP031337">
    <property type="protein sequence ID" value="AXK40671.1"/>
    <property type="molecule type" value="Genomic_DNA"/>
</dbReference>
<name>A0A345Y9R9_9NEIS</name>
<organism evidence="2 3">
    <name type="scientific">Crenobacter cavernae</name>
    <dbReference type="NCBI Taxonomy" id="2290923"/>
    <lineage>
        <taxon>Bacteria</taxon>
        <taxon>Pseudomonadati</taxon>
        <taxon>Pseudomonadota</taxon>
        <taxon>Betaproteobacteria</taxon>
        <taxon>Neisseriales</taxon>
        <taxon>Neisseriaceae</taxon>
        <taxon>Crenobacter</taxon>
    </lineage>
</organism>
<sequence>MSEFSVRWVFQLEIDCVYNVRRHLPAEWHEGCTFIDKKGRRRLEIHPNGDVKVLAGYSWDGCTPKISVFDLVLGTPDGVPNRVTKRPKAYYASLLHDVLYQFLDAGLPLSRAQADKVFLEILTRDRFAPRWIYYGAVRMFGGVFRLFTRRKRRYAGKRIPLLIDGAA</sequence>
<feature type="transmembrane region" description="Helical" evidence="1">
    <location>
        <begin position="131"/>
        <end position="148"/>
    </location>
</feature>
<keyword evidence="1" id="KW-1133">Transmembrane helix</keyword>
<dbReference type="OrthoDB" id="8706764at2"/>
<evidence type="ECO:0000313" key="2">
    <source>
        <dbReference type="EMBL" id="AXK40671.1"/>
    </source>
</evidence>
<dbReference type="Proteomes" id="UP000254537">
    <property type="component" value="Chromosome"/>
</dbReference>
<dbReference type="KEGG" id="ccah:DWG20_15270"/>
<dbReference type="RefSeq" id="WP_115434598.1">
    <property type="nucleotide sequence ID" value="NZ_CP031337.1"/>
</dbReference>
<proteinExistence type="predicted"/>
<keyword evidence="1" id="KW-0812">Transmembrane</keyword>
<evidence type="ECO:0000313" key="3">
    <source>
        <dbReference type="Proteomes" id="UP000254537"/>
    </source>
</evidence>
<evidence type="ECO:0000256" key="1">
    <source>
        <dbReference type="SAM" id="Phobius"/>
    </source>
</evidence>
<gene>
    <name evidence="2" type="ORF">DWG20_15270</name>
</gene>
<dbReference type="Pfam" id="PF07087">
    <property type="entry name" value="DUF1353"/>
    <property type="match status" value="1"/>
</dbReference>